<dbReference type="EMBL" id="JBHSFK010000041">
    <property type="protein sequence ID" value="MFC4506220.1"/>
    <property type="molecule type" value="Genomic_DNA"/>
</dbReference>
<dbReference type="Proteomes" id="UP001595839">
    <property type="component" value="Unassembled WGS sequence"/>
</dbReference>
<feature type="transmembrane region" description="Helical" evidence="2">
    <location>
        <begin position="17"/>
        <end position="37"/>
    </location>
</feature>
<organism evidence="3 4">
    <name type="scientific">Streptomyces vulcanius</name>
    <dbReference type="NCBI Taxonomy" id="1441876"/>
    <lineage>
        <taxon>Bacteria</taxon>
        <taxon>Bacillati</taxon>
        <taxon>Actinomycetota</taxon>
        <taxon>Actinomycetes</taxon>
        <taxon>Kitasatosporales</taxon>
        <taxon>Streptomycetaceae</taxon>
        <taxon>Streptomyces</taxon>
    </lineage>
</organism>
<evidence type="ECO:0000256" key="1">
    <source>
        <dbReference type="SAM" id="MobiDB-lite"/>
    </source>
</evidence>
<sequence length="143" mass="14633">MTVRELPWPQTGVAARWVRGLLVALCTVVAVLFHHGLTDAPVTSMSTASPHAMPGPVSAPAEHPHTGSPAAGVAAHGSDGASCPSMEMQLCTAAGISAIQLVAPPQSSTATFPTRITVLSGVDIARSVNRAPPDLSLLSQLRI</sequence>
<comment type="caution">
    <text evidence="3">The sequence shown here is derived from an EMBL/GenBank/DDBJ whole genome shotgun (WGS) entry which is preliminary data.</text>
</comment>
<name>A0ABV9B3D3_9ACTN</name>
<evidence type="ECO:0000313" key="4">
    <source>
        <dbReference type="Proteomes" id="UP001595839"/>
    </source>
</evidence>
<keyword evidence="2" id="KW-1133">Transmembrane helix</keyword>
<protein>
    <submittedName>
        <fullName evidence="3">DUF6153 family protein</fullName>
    </submittedName>
</protein>
<evidence type="ECO:0000256" key="2">
    <source>
        <dbReference type="SAM" id="Phobius"/>
    </source>
</evidence>
<keyword evidence="2" id="KW-0472">Membrane</keyword>
<reference evidence="4" key="1">
    <citation type="journal article" date="2019" name="Int. J. Syst. Evol. Microbiol.">
        <title>The Global Catalogue of Microorganisms (GCM) 10K type strain sequencing project: providing services to taxonomists for standard genome sequencing and annotation.</title>
        <authorList>
            <consortium name="The Broad Institute Genomics Platform"/>
            <consortium name="The Broad Institute Genome Sequencing Center for Infectious Disease"/>
            <person name="Wu L."/>
            <person name="Ma J."/>
        </authorList>
    </citation>
    <scope>NUCLEOTIDE SEQUENCE [LARGE SCALE GENOMIC DNA]</scope>
    <source>
        <strain evidence="4">CGMCC 4.7177</strain>
    </source>
</reference>
<dbReference type="RefSeq" id="WP_381183940.1">
    <property type="nucleotide sequence ID" value="NZ_JBHSFK010000041.1"/>
</dbReference>
<evidence type="ECO:0000313" key="3">
    <source>
        <dbReference type="EMBL" id="MFC4506220.1"/>
    </source>
</evidence>
<dbReference type="Pfam" id="PF19650">
    <property type="entry name" value="DUF6153"/>
    <property type="match status" value="1"/>
</dbReference>
<accession>A0ABV9B3D3</accession>
<proteinExistence type="predicted"/>
<keyword evidence="4" id="KW-1185">Reference proteome</keyword>
<keyword evidence="2" id="KW-0812">Transmembrane</keyword>
<feature type="region of interest" description="Disordered" evidence="1">
    <location>
        <begin position="44"/>
        <end position="78"/>
    </location>
</feature>
<dbReference type="InterPro" id="IPR046151">
    <property type="entry name" value="DUF6153"/>
</dbReference>
<gene>
    <name evidence="3" type="ORF">ACFPIH_43420</name>
</gene>